<dbReference type="InterPro" id="IPR033956">
    <property type="entry name" value="Translin"/>
</dbReference>
<evidence type="ECO:0000256" key="4">
    <source>
        <dbReference type="ARBA" id="ARBA00022490"/>
    </source>
</evidence>
<keyword evidence="9" id="KW-1185">Reference proteome</keyword>
<evidence type="ECO:0008006" key="10">
    <source>
        <dbReference type="Google" id="ProtNLM"/>
    </source>
</evidence>
<dbReference type="Proteomes" id="UP001201980">
    <property type="component" value="Unassembled WGS sequence"/>
</dbReference>
<dbReference type="InterPro" id="IPR016069">
    <property type="entry name" value="Translin_C"/>
</dbReference>
<dbReference type="Gene3D" id="1.20.58.200">
    <property type="entry name" value="Translin, domain 2"/>
    <property type="match status" value="1"/>
</dbReference>
<proteinExistence type="inferred from homology"/>
<protein>
    <recommendedName>
        <fullName evidence="10">Translin</fullName>
    </recommendedName>
</protein>
<dbReference type="InterPro" id="IPR036081">
    <property type="entry name" value="Translin_sf"/>
</dbReference>
<evidence type="ECO:0000256" key="2">
    <source>
        <dbReference type="ARBA" id="ARBA00004496"/>
    </source>
</evidence>
<dbReference type="InterPro" id="IPR002848">
    <property type="entry name" value="Translin_fam"/>
</dbReference>
<keyword evidence="5" id="KW-0694">RNA-binding</keyword>
<organism evidence="8 9">
    <name type="scientific">Zalerion maritima</name>
    <dbReference type="NCBI Taxonomy" id="339359"/>
    <lineage>
        <taxon>Eukaryota</taxon>
        <taxon>Fungi</taxon>
        <taxon>Dikarya</taxon>
        <taxon>Ascomycota</taxon>
        <taxon>Pezizomycotina</taxon>
        <taxon>Sordariomycetes</taxon>
        <taxon>Lulworthiomycetidae</taxon>
        <taxon>Lulworthiales</taxon>
        <taxon>Lulworthiaceae</taxon>
        <taxon>Zalerion</taxon>
    </lineage>
</organism>
<dbReference type="GO" id="GO:0005634">
    <property type="term" value="C:nucleus"/>
    <property type="evidence" value="ECO:0007669"/>
    <property type="project" value="UniProtKB-SubCell"/>
</dbReference>
<dbReference type="CDD" id="cd14819">
    <property type="entry name" value="Translin"/>
    <property type="match status" value="1"/>
</dbReference>
<dbReference type="Gene3D" id="1.20.58.190">
    <property type="entry name" value="Translin, domain 1"/>
    <property type="match status" value="1"/>
</dbReference>
<comment type="caution">
    <text evidence="8">The sequence shown here is derived from an EMBL/GenBank/DDBJ whole genome shotgun (WGS) entry which is preliminary data.</text>
</comment>
<keyword evidence="4" id="KW-0963">Cytoplasm</keyword>
<dbReference type="GO" id="GO:0043565">
    <property type="term" value="F:sequence-specific DNA binding"/>
    <property type="evidence" value="ECO:0007669"/>
    <property type="project" value="InterPro"/>
</dbReference>
<evidence type="ECO:0000313" key="9">
    <source>
        <dbReference type="Proteomes" id="UP001201980"/>
    </source>
</evidence>
<name>A0AAD5RU69_9PEZI</name>
<dbReference type="EMBL" id="JAKWBI020000059">
    <property type="protein sequence ID" value="KAJ2904228.1"/>
    <property type="molecule type" value="Genomic_DNA"/>
</dbReference>
<evidence type="ECO:0000256" key="7">
    <source>
        <dbReference type="ARBA" id="ARBA00023242"/>
    </source>
</evidence>
<reference evidence="8" key="1">
    <citation type="submission" date="2022-07" db="EMBL/GenBank/DDBJ databases">
        <title>Draft genome sequence of Zalerion maritima ATCC 34329, a (micro)plastics degrading marine fungus.</title>
        <authorList>
            <person name="Paco A."/>
            <person name="Goncalves M.F.M."/>
            <person name="Rocha-Santos T.A.P."/>
            <person name="Alves A."/>
        </authorList>
    </citation>
    <scope>NUCLEOTIDE SEQUENCE</scope>
    <source>
        <strain evidence="8">ATCC 34329</strain>
    </source>
</reference>
<dbReference type="SUPFAM" id="SSF74784">
    <property type="entry name" value="Translin"/>
    <property type="match status" value="1"/>
</dbReference>
<gene>
    <name evidence="8" type="ORF">MKZ38_008558</name>
</gene>
<comment type="subcellular location">
    <subcellularLocation>
        <location evidence="2">Cytoplasm</location>
    </subcellularLocation>
    <subcellularLocation>
        <location evidence="1">Nucleus</location>
    </subcellularLocation>
</comment>
<comment type="similarity">
    <text evidence="3">Belongs to the translin family.</text>
</comment>
<evidence type="ECO:0000256" key="1">
    <source>
        <dbReference type="ARBA" id="ARBA00004123"/>
    </source>
</evidence>
<evidence type="ECO:0000256" key="5">
    <source>
        <dbReference type="ARBA" id="ARBA00022884"/>
    </source>
</evidence>
<dbReference type="Pfam" id="PF01997">
    <property type="entry name" value="Translin"/>
    <property type="match status" value="1"/>
</dbReference>
<evidence type="ECO:0000256" key="3">
    <source>
        <dbReference type="ARBA" id="ARBA00005902"/>
    </source>
</evidence>
<dbReference type="GO" id="GO:0003697">
    <property type="term" value="F:single-stranded DNA binding"/>
    <property type="evidence" value="ECO:0007669"/>
    <property type="project" value="InterPro"/>
</dbReference>
<accession>A0AAD5RU69</accession>
<dbReference type="FunFam" id="1.20.58.200:FF:000002">
    <property type="entry name" value="Putative translin"/>
    <property type="match status" value="1"/>
</dbReference>
<dbReference type="AlphaFoldDB" id="A0AAD5RU69"/>
<dbReference type="GO" id="GO:0005737">
    <property type="term" value="C:cytoplasm"/>
    <property type="evidence" value="ECO:0007669"/>
    <property type="project" value="UniProtKB-SubCell"/>
</dbReference>
<keyword evidence="6" id="KW-0238">DNA-binding</keyword>
<evidence type="ECO:0000256" key="6">
    <source>
        <dbReference type="ARBA" id="ARBA00023125"/>
    </source>
</evidence>
<sequence length="250" mass="28071">MDIASTSMIDPRIFESLKAKAEEETKVSEELGVKAKALDRDISFAQGLLTRIHSTPKAKLPALLVQVEDAIKAEIASVQELAVFASQYPYYKYNHRWTRNMQNVVSTMILCGWLGGMKTTATAAAEAAGGRQEELHIGRLMTIEEVGEVLNVPVNVKDRDTFHLTIEEYLIGLMDTIEELSRLAMNSVTLGDMDVSVKISAFVKDIYAGFQLLNLKNDIVRRKFDGMKYHVKKVEDVIYDLSLRNLISKE</sequence>
<dbReference type="PANTHER" id="PTHR10741">
    <property type="entry name" value="TRANSLIN AND TRANSLIN ASSOCIATED PROTEIN X"/>
    <property type="match status" value="1"/>
</dbReference>
<evidence type="ECO:0000313" key="8">
    <source>
        <dbReference type="EMBL" id="KAJ2904228.1"/>
    </source>
</evidence>
<dbReference type="GO" id="GO:0003723">
    <property type="term" value="F:RNA binding"/>
    <property type="evidence" value="ECO:0007669"/>
    <property type="project" value="UniProtKB-KW"/>
</dbReference>
<keyword evidence="7" id="KW-0539">Nucleus</keyword>
<dbReference type="InterPro" id="IPR016068">
    <property type="entry name" value="Translin_N"/>
</dbReference>
<dbReference type="GO" id="GO:0016070">
    <property type="term" value="P:RNA metabolic process"/>
    <property type="evidence" value="ECO:0007669"/>
    <property type="project" value="InterPro"/>
</dbReference>